<feature type="compositionally biased region" description="Low complexity" evidence="1">
    <location>
        <begin position="129"/>
        <end position="142"/>
    </location>
</feature>
<feature type="compositionally biased region" description="Low complexity" evidence="1">
    <location>
        <begin position="59"/>
        <end position="72"/>
    </location>
</feature>
<feature type="compositionally biased region" description="Acidic residues" evidence="1">
    <location>
        <begin position="622"/>
        <end position="634"/>
    </location>
</feature>
<feature type="compositionally biased region" description="Basic and acidic residues" evidence="1">
    <location>
        <begin position="74"/>
        <end position="87"/>
    </location>
</feature>
<dbReference type="GeneID" id="33565357"/>
<feature type="compositionally biased region" description="Acidic residues" evidence="1">
    <location>
        <begin position="641"/>
        <end position="655"/>
    </location>
</feature>
<dbReference type="Proteomes" id="UP000193648">
    <property type="component" value="Unassembled WGS sequence"/>
</dbReference>
<feature type="region of interest" description="Disordered" evidence="1">
    <location>
        <begin position="1"/>
        <end position="207"/>
    </location>
</feature>
<feature type="compositionally biased region" description="Low complexity" evidence="1">
    <location>
        <begin position="272"/>
        <end position="294"/>
    </location>
</feature>
<dbReference type="EMBL" id="MCFF01000010">
    <property type="protein sequence ID" value="ORZ22786.1"/>
    <property type="molecule type" value="Genomic_DNA"/>
</dbReference>
<feature type="compositionally biased region" description="Low complexity" evidence="1">
    <location>
        <begin position="167"/>
        <end position="177"/>
    </location>
</feature>
<comment type="caution">
    <text evidence="2">The sequence shown here is derived from an EMBL/GenBank/DDBJ whole genome shotgun (WGS) entry which is preliminary data.</text>
</comment>
<keyword evidence="3" id="KW-1185">Reference proteome</keyword>
<feature type="compositionally biased region" description="Low complexity" evidence="1">
    <location>
        <begin position="431"/>
        <end position="456"/>
    </location>
</feature>
<dbReference type="OrthoDB" id="2439077at2759"/>
<name>A0A1Y2GTH6_9FUNG</name>
<dbReference type="RefSeq" id="XP_021883340.1">
    <property type="nucleotide sequence ID" value="XM_022023513.1"/>
</dbReference>
<feature type="compositionally biased region" description="Low complexity" evidence="1">
    <location>
        <begin position="252"/>
        <end position="263"/>
    </location>
</feature>
<feature type="compositionally biased region" description="Polar residues" evidence="1">
    <location>
        <begin position="1"/>
        <end position="29"/>
    </location>
</feature>
<feature type="region of interest" description="Disordered" evidence="1">
    <location>
        <begin position="351"/>
        <end position="457"/>
    </location>
</feature>
<dbReference type="AlphaFoldDB" id="A0A1Y2GTH6"/>
<evidence type="ECO:0000313" key="3">
    <source>
        <dbReference type="Proteomes" id="UP000193648"/>
    </source>
</evidence>
<feature type="compositionally biased region" description="Basic and acidic residues" evidence="1">
    <location>
        <begin position="117"/>
        <end position="126"/>
    </location>
</feature>
<feature type="compositionally biased region" description="Polar residues" evidence="1">
    <location>
        <begin position="196"/>
        <end position="207"/>
    </location>
</feature>
<organism evidence="2 3">
    <name type="scientific">Lobosporangium transversale</name>
    <dbReference type="NCBI Taxonomy" id="64571"/>
    <lineage>
        <taxon>Eukaryota</taxon>
        <taxon>Fungi</taxon>
        <taxon>Fungi incertae sedis</taxon>
        <taxon>Mucoromycota</taxon>
        <taxon>Mortierellomycotina</taxon>
        <taxon>Mortierellomycetes</taxon>
        <taxon>Mortierellales</taxon>
        <taxon>Mortierellaceae</taxon>
        <taxon>Lobosporangium</taxon>
    </lineage>
</organism>
<evidence type="ECO:0000313" key="2">
    <source>
        <dbReference type="EMBL" id="ORZ22786.1"/>
    </source>
</evidence>
<proteinExistence type="predicted"/>
<gene>
    <name evidence="2" type="ORF">BCR41DRAFT_349677</name>
</gene>
<evidence type="ECO:0000256" key="1">
    <source>
        <dbReference type="SAM" id="MobiDB-lite"/>
    </source>
</evidence>
<reference evidence="2 3" key="1">
    <citation type="submission" date="2016-07" db="EMBL/GenBank/DDBJ databases">
        <title>Pervasive Adenine N6-methylation of Active Genes in Fungi.</title>
        <authorList>
            <consortium name="DOE Joint Genome Institute"/>
            <person name="Mondo S.J."/>
            <person name="Dannebaum R.O."/>
            <person name="Kuo R.C."/>
            <person name="Labutti K."/>
            <person name="Haridas S."/>
            <person name="Kuo A."/>
            <person name="Salamov A."/>
            <person name="Ahrendt S.R."/>
            <person name="Lipzen A."/>
            <person name="Sullivan W."/>
            <person name="Andreopoulos W.B."/>
            <person name="Clum A."/>
            <person name="Lindquist E."/>
            <person name="Daum C."/>
            <person name="Ramamoorthy G.K."/>
            <person name="Gryganskyi A."/>
            <person name="Culley D."/>
            <person name="Magnuson J.K."/>
            <person name="James T.Y."/>
            <person name="O'Malley M.A."/>
            <person name="Stajich J.E."/>
            <person name="Spatafora J.W."/>
            <person name="Visel A."/>
            <person name="Grigoriev I.V."/>
        </authorList>
    </citation>
    <scope>NUCLEOTIDE SEQUENCE [LARGE SCALE GENOMIC DNA]</scope>
    <source>
        <strain evidence="2 3">NRRL 3116</strain>
    </source>
</reference>
<protein>
    <submittedName>
        <fullName evidence="2">Uncharacterized protein</fullName>
    </submittedName>
</protein>
<sequence>MAASVDTFNGPQTLQQKHNQRSSQWSKRTVPSPALALASLRTSFSRTSESKNNSKSTRHSTSTPSPPSSASSIEEAKHYSNRKKIDSGIDLQTISPTKLHTIRNGPADDSEGGYFDILDKYCHSDEDPTSPSTASPTTPFSSGHGWSDIRSPQPPTPPVSSNKHQQHQQQQPQKTSVPVPPPRRTPLRSSSAPVLDSTSGAQNYNKPSYSPMLAASARFNAYLQSTSNRNSHDSLPLSYSFNHNLQNINAYSSSNQSSPTTSLRSKRPIPTPGTSITTLPTSSPSLSGTSNPSSQGVGRESRPETPAKDNSRALLNAPNQYDIANSSNPQLPLQSQQQPLNHFSTVVEETMRRNKTTSVSSSMSSSGVTEGLMTVNPYADNAMSTPTSQRGRSNSDQTQKGFISGHPRGDRYYMSDPHFGRGQGEQSYFRSSQSCLSPSSPVPSASSSASSPVTPSEMLFRRFDDRTRTLSQSSLLTPKSTASKYAAALPPGTKSALVKKPPSPFGRPRSKDGVLAAAAALNPDGSVRKVVFGDMITIVTVERAEVPPPMNPALRKKKKEKLKLRKKKKSTKAGPHPDPEYDSDYYNEPYTPEPTEVVVTQAPWIGNPNYDEEKQNSSFYYDDSDDYDEDDGYEYEAPAEYSDDEDEDEDESEEEVSPKKKGGIFKFKRAVNRLLRN</sequence>
<feature type="region of interest" description="Disordered" evidence="1">
    <location>
        <begin position="250"/>
        <end position="311"/>
    </location>
</feature>
<feature type="compositionally biased region" description="Polar residues" evidence="1">
    <location>
        <begin position="40"/>
        <end position="53"/>
    </location>
</feature>
<dbReference type="InParanoid" id="A0A1Y2GTH6"/>
<feature type="compositionally biased region" description="Basic and acidic residues" evidence="1">
    <location>
        <begin position="299"/>
        <end position="311"/>
    </location>
</feature>
<feature type="compositionally biased region" description="Basic residues" evidence="1">
    <location>
        <begin position="554"/>
        <end position="571"/>
    </location>
</feature>
<feature type="region of interest" description="Disordered" evidence="1">
    <location>
        <begin position="547"/>
        <end position="660"/>
    </location>
</feature>
<feature type="compositionally biased region" description="Polar residues" evidence="1">
    <location>
        <begin position="382"/>
        <end position="401"/>
    </location>
</feature>
<accession>A0A1Y2GTH6</accession>